<evidence type="ECO:0000313" key="3">
    <source>
        <dbReference type="EMBL" id="MFC3851253.1"/>
    </source>
</evidence>
<evidence type="ECO:0000313" key="4">
    <source>
        <dbReference type="Proteomes" id="UP001595617"/>
    </source>
</evidence>
<dbReference type="Proteomes" id="UP001595617">
    <property type="component" value="Unassembled WGS sequence"/>
</dbReference>
<gene>
    <name evidence="3" type="ORF">ACFOOG_00290</name>
</gene>
<keyword evidence="3" id="KW-0540">Nuclease</keyword>
<name>A0ABV7ZRR7_9GAMM</name>
<evidence type="ECO:0000259" key="2">
    <source>
        <dbReference type="Pfam" id="PF03372"/>
    </source>
</evidence>
<accession>A0ABV7ZRR7</accession>
<feature type="domain" description="Endonuclease/exonuclease/phosphatase" evidence="2">
    <location>
        <begin position="32"/>
        <end position="275"/>
    </location>
</feature>
<dbReference type="EMBL" id="JBHRYR010000002">
    <property type="protein sequence ID" value="MFC3851253.1"/>
    <property type="molecule type" value="Genomic_DNA"/>
</dbReference>
<dbReference type="InterPro" id="IPR036691">
    <property type="entry name" value="Endo/exonu/phosph_ase_sf"/>
</dbReference>
<dbReference type="Gene3D" id="3.60.10.10">
    <property type="entry name" value="Endonuclease/exonuclease/phosphatase"/>
    <property type="match status" value="1"/>
</dbReference>
<comment type="caution">
    <text evidence="3">The sequence shown here is derived from an EMBL/GenBank/DDBJ whole genome shotgun (WGS) entry which is preliminary data.</text>
</comment>
<dbReference type="Pfam" id="PF03372">
    <property type="entry name" value="Exo_endo_phos"/>
    <property type="match status" value="1"/>
</dbReference>
<dbReference type="GO" id="GO:0004519">
    <property type="term" value="F:endonuclease activity"/>
    <property type="evidence" value="ECO:0007669"/>
    <property type="project" value="UniProtKB-KW"/>
</dbReference>
<feature type="signal peptide" evidence="1">
    <location>
        <begin position="1"/>
        <end position="23"/>
    </location>
</feature>
<keyword evidence="3" id="KW-0255">Endonuclease</keyword>
<reference evidence="4" key="1">
    <citation type="journal article" date="2019" name="Int. J. Syst. Evol. Microbiol.">
        <title>The Global Catalogue of Microorganisms (GCM) 10K type strain sequencing project: providing services to taxonomists for standard genome sequencing and annotation.</title>
        <authorList>
            <consortium name="The Broad Institute Genomics Platform"/>
            <consortium name="The Broad Institute Genome Sequencing Center for Infectious Disease"/>
            <person name="Wu L."/>
            <person name="Ma J."/>
        </authorList>
    </citation>
    <scope>NUCLEOTIDE SEQUENCE [LARGE SCALE GENOMIC DNA]</scope>
    <source>
        <strain evidence="4">IBRC 10765</strain>
    </source>
</reference>
<dbReference type="SUPFAM" id="SSF56219">
    <property type="entry name" value="DNase I-like"/>
    <property type="match status" value="1"/>
</dbReference>
<proteinExistence type="predicted"/>
<feature type="chain" id="PRO_5045888122" evidence="1">
    <location>
        <begin position="24"/>
        <end position="283"/>
    </location>
</feature>
<protein>
    <submittedName>
        <fullName evidence="3">Endonuclease/exonuclease/phosphatase family protein</fullName>
    </submittedName>
</protein>
<keyword evidence="1" id="KW-0732">Signal</keyword>
<keyword evidence="3" id="KW-0378">Hydrolase</keyword>
<sequence length="283" mass="32202">MVFKRVGTILMVGLMLMTAILNAAVAEPFRIATFNVHYISPNQTKMVWADRRDAVVAALSDMNADLVAFQEMETFIGGSGNPENQQLDWVLQHLPEYQAAAVGDPRTYPATQPIIYRAERFTPLEQGYFFYSATPDVIYSRQWNGGHAYFSSWVKFLDRQTEQAFYVLNVHNDYSSRSNRIKTTELIMQRMQPWLQSDAPIVVLGDLNAPGWFAEVAAIRDLGFTLASSAGSTFHFNRGLHLFPAIDHILFTGFQQQGDTERLNRRYDGVWPSDHHPVYISLQ</sequence>
<organism evidence="3 4">
    <name type="scientific">Saccharospirillum mangrovi</name>
    <dbReference type="NCBI Taxonomy" id="2161747"/>
    <lineage>
        <taxon>Bacteria</taxon>
        <taxon>Pseudomonadati</taxon>
        <taxon>Pseudomonadota</taxon>
        <taxon>Gammaproteobacteria</taxon>
        <taxon>Oceanospirillales</taxon>
        <taxon>Saccharospirillaceae</taxon>
        <taxon>Saccharospirillum</taxon>
    </lineage>
</organism>
<evidence type="ECO:0000256" key="1">
    <source>
        <dbReference type="SAM" id="SignalP"/>
    </source>
</evidence>
<keyword evidence="4" id="KW-1185">Reference proteome</keyword>
<dbReference type="InterPro" id="IPR005135">
    <property type="entry name" value="Endo/exonuclease/phosphatase"/>
</dbReference>